<organism evidence="3 4">
    <name type="scientific">Symbiodinium natans</name>
    <dbReference type="NCBI Taxonomy" id="878477"/>
    <lineage>
        <taxon>Eukaryota</taxon>
        <taxon>Sar</taxon>
        <taxon>Alveolata</taxon>
        <taxon>Dinophyceae</taxon>
        <taxon>Suessiales</taxon>
        <taxon>Symbiodiniaceae</taxon>
        <taxon>Symbiodinium</taxon>
    </lineage>
</organism>
<gene>
    <name evidence="3" type="primary">ASPH</name>
    <name evidence="3" type="ORF">SNAT2548_LOCUS24630</name>
</gene>
<keyword evidence="4" id="KW-1185">Reference proteome</keyword>
<dbReference type="Proteomes" id="UP000604046">
    <property type="component" value="Unassembled WGS sequence"/>
</dbReference>
<dbReference type="PANTHER" id="PTHR12366:SF32">
    <property type="entry name" value="ASPARTATE BETA-HYDROXYLASE ISOFORM X1"/>
    <property type="match status" value="1"/>
</dbReference>
<accession>A0A812RS03</accession>
<dbReference type="GO" id="GO:0062101">
    <property type="term" value="F:peptidyl-aspartic acid 3-dioxygenase activity"/>
    <property type="evidence" value="ECO:0007669"/>
    <property type="project" value="InterPro"/>
</dbReference>
<dbReference type="OrthoDB" id="438431at2759"/>
<dbReference type="SUPFAM" id="SSF51197">
    <property type="entry name" value="Clavaminate synthase-like"/>
    <property type="match status" value="1"/>
</dbReference>
<reference evidence="3" key="1">
    <citation type="submission" date="2021-02" db="EMBL/GenBank/DDBJ databases">
        <authorList>
            <person name="Dougan E. K."/>
            <person name="Rhodes N."/>
            <person name="Thang M."/>
            <person name="Chan C."/>
        </authorList>
    </citation>
    <scope>NUCLEOTIDE SEQUENCE</scope>
</reference>
<dbReference type="Pfam" id="PF05118">
    <property type="entry name" value="Asp_Arg_Hydrox"/>
    <property type="match status" value="1"/>
</dbReference>
<evidence type="ECO:0000259" key="2">
    <source>
        <dbReference type="Pfam" id="PF05118"/>
    </source>
</evidence>
<sequence>MGERLCVRLHLAPHRRQWTEALNEQLVSIPVLDTVDAVPWPGMRSAIQWLEGNFSEVLLPAFKEARAHRRFTEHGEGLHLTGMWETAHISHQKCQAQLYPSFCKLLQAIRKALPVRRGITQARFARMHPGTRVAEHTASTNQRIKIHCGVENPSNVTMFIADSSITWREGKCYYVDDSYAHHILSGPKDLPRTILELKVVHPDLAWADFLDEETGELIQNPFRRRARAEL</sequence>
<dbReference type="GO" id="GO:0005783">
    <property type="term" value="C:endoplasmic reticulum"/>
    <property type="evidence" value="ECO:0007669"/>
    <property type="project" value="TreeGrafter"/>
</dbReference>
<name>A0A812RS03_9DINO</name>
<evidence type="ECO:0000256" key="1">
    <source>
        <dbReference type="ARBA" id="ARBA00007730"/>
    </source>
</evidence>
<dbReference type="EMBL" id="CAJNDS010002364">
    <property type="protein sequence ID" value="CAE7450393.1"/>
    <property type="molecule type" value="Genomic_DNA"/>
</dbReference>
<feature type="domain" description="Aspartyl/asparaginy/proline hydroxylase" evidence="2">
    <location>
        <begin position="84"/>
        <end position="202"/>
    </location>
</feature>
<dbReference type="PANTHER" id="PTHR12366">
    <property type="entry name" value="ASPARTYL/ASPARAGINYL BETA-HYDROXYLASE"/>
    <property type="match status" value="1"/>
</dbReference>
<evidence type="ECO:0000313" key="3">
    <source>
        <dbReference type="EMBL" id="CAE7450393.1"/>
    </source>
</evidence>
<dbReference type="AlphaFoldDB" id="A0A812RS03"/>
<comment type="similarity">
    <text evidence="1">Belongs to the aspartyl/asparaginyl beta-hydroxylase family.</text>
</comment>
<comment type="caution">
    <text evidence="3">The sequence shown here is derived from an EMBL/GenBank/DDBJ whole genome shotgun (WGS) entry which is preliminary data.</text>
</comment>
<dbReference type="InterPro" id="IPR027443">
    <property type="entry name" value="IPNS-like_sf"/>
</dbReference>
<protein>
    <submittedName>
        <fullName evidence="3">ASPH protein</fullName>
    </submittedName>
</protein>
<dbReference type="Gene3D" id="2.60.120.330">
    <property type="entry name" value="B-lactam Antibiotic, Isopenicillin N Synthase, Chain"/>
    <property type="match status" value="1"/>
</dbReference>
<dbReference type="InterPro" id="IPR039038">
    <property type="entry name" value="ASPH"/>
</dbReference>
<proteinExistence type="inferred from homology"/>
<evidence type="ECO:0000313" key="4">
    <source>
        <dbReference type="Proteomes" id="UP000604046"/>
    </source>
</evidence>
<dbReference type="InterPro" id="IPR007803">
    <property type="entry name" value="Asp/Arg/Pro-Hydrxlase"/>
</dbReference>